<dbReference type="OrthoDB" id="8885940at2"/>
<evidence type="ECO:0000256" key="3">
    <source>
        <dbReference type="ARBA" id="ARBA00023125"/>
    </source>
</evidence>
<evidence type="ECO:0000256" key="2">
    <source>
        <dbReference type="ARBA" id="ARBA00023015"/>
    </source>
</evidence>
<dbReference type="Pfam" id="PF00126">
    <property type="entry name" value="HTH_1"/>
    <property type="match status" value="1"/>
</dbReference>
<dbReference type="InterPro" id="IPR005119">
    <property type="entry name" value="LysR_subst-bd"/>
</dbReference>
<proteinExistence type="inferred from homology"/>
<dbReference type="Pfam" id="PF03466">
    <property type="entry name" value="LysR_substrate"/>
    <property type="match status" value="1"/>
</dbReference>
<keyword evidence="7" id="KW-1185">Reference proteome</keyword>
<comment type="caution">
    <text evidence="6">The sequence shown here is derived from an EMBL/GenBank/DDBJ whole genome shotgun (WGS) entry which is preliminary data.</text>
</comment>
<dbReference type="InterPro" id="IPR036388">
    <property type="entry name" value="WH-like_DNA-bd_sf"/>
</dbReference>
<dbReference type="InterPro" id="IPR000847">
    <property type="entry name" value="LysR_HTH_N"/>
</dbReference>
<keyword evidence="3" id="KW-0238">DNA-binding</keyword>
<dbReference type="GO" id="GO:0006351">
    <property type="term" value="P:DNA-templated transcription"/>
    <property type="evidence" value="ECO:0007669"/>
    <property type="project" value="TreeGrafter"/>
</dbReference>
<dbReference type="AlphaFoldDB" id="A0A3A1YAL1"/>
<dbReference type="GO" id="GO:0003700">
    <property type="term" value="F:DNA-binding transcription factor activity"/>
    <property type="evidence" value="ECO:0007669"/>
    <property type="project" value="InterPro"/>
</dbReference>
<dbReference type="GO" id="GO:0043565">
    <property type="term" value="F:sequence-specific DNA binding"/>
    <property type="evidence" value="ECO:0007669"/>
    <property type="project" value="TreeGrafter"/>
</dbReference>
<dbReference type="CDD" id="cd08422">
    <property type="entry name" value="PBP2_CrgA_like"/>
    <property type="match status" value="1"/>
</dbReference>
<organism evidence="6 7">
    <name type="scientific">Psittacicella hinzii</name>
    <dbReference type="NCBI Taxonomy" id="2028575"/>
    <lineage>
        <taxon>Bacteria</taxon>
        <taxon>Pseudomonadati</taxon>
        <taxon>Pseudomonadota</taxon>
        <taxon>Gammaproteobacteria</taxon>
        <taxon>Pasteurellales</taxon>
        <taxon>Psittacicellaceae</taxon>
        <taxon>Psittacicella</taxon>
    </lineage>
</organism>
<evidence type="ECO:0000259" key="5">
    <source>
        <dbReference type="PROSITE" id="PS50931"/>
    </source>
</evidence>
<dbReference type="RefSeq" id="WP_119524460.1">
    <property type="nucleotide sequence ID" value="NZ_NRHC01000015.1"/>
</dbReference>
<dbReference type="Proteomes" id="UP000265691">
    <property type="component" value="Unassembled WGS sequence"/>
</dbReference>
<dbReference type="PANTHER" id="PTHR30537:SF35">
    <property type="entry name" value="TRANSCRIPTIONAL REGULATORY PROTEIN"/>
    <property type="match status" value="1"/>
</dbReference>
<feature type="domain" description="HTH lysR-type" evidence="5">
    <location>
        <begin position="1"/>
        <end position="59"/>
    </location>
</feature>
<dbReference type="SUPFAM" id="SSF46785">
    <property type="entry name" value="Winged helix' DNA-binding domain"/>
    <property type="match status" value="1"/>
</dbReference>
<dbReference type="Gene3D" id="1.10.10.10">
    <property type="entry name" value="Winged helix-like DNA-binding domain superfamily/Winged helix DNA-binding domain"/>
    <property type="match status" value="1"/>
</dbReference>
<comment type="similarity">
    <text evidence="1">Belongs to the LysR transcriptional regulatory family.</text>
</comment>
<evidence type="ECO:0000313" key="6">
    <source>
        <dbReference type="EMBL" id="RIY34228.1"/>
    </source>
</evidence>
<evidence type="ECO:0000256" key="1">
    <source>
        <dbReference type="ARBA" id="ARBA00009437"/>
    </source>
</evidence>
<keyword evidence="4" id="KW-0804">Transcription</keyword>
<dbReference type="SUPFAM" id="SSF53850">
    <property type="entry name" value="Periplasmic binding protein-like II"/>
    <property type="match status" value="1"/>
</dbReference>
<dbReference type="PROSITE" id="PS50931">
    <property type="entry name" value="HTH_LYSR"/>
    <property type="match status" value="1"/>
</dbReference>
<dbReference type="FunFam" id="1.10.10.10:FF:000001">
    <property type="entry name" value="LysR family transcriptional regulator"/>
    <property type="match status" value="1"/>
</dbReference>
<dbReference type="InterPro" id="IPR058163">
    <property type="entry name" value="LysR-type_TF_proteobact-type"/>
</dbReference>
<dbReference type="EMBL" id="NRHC01000015">
    <property type="protein sequence ID" value="RIY34228.1"/>
    <property type="molecule type" value="Genomic_DNA"/>
</dbReference>
<evidence type="ECO:0000313" key="7">
    <source>
        <dbReference type="Proteomes" id="UP000265691"/>
    </source>
</evidence>
<dbReference type="Gene3D" id="3.40.190.290">
    <property type="match status" value="1"/>
</dbReference>
<keyword evidence="2" id="KW-0805">Transcription regulation</keyword>
<name>A0A3A1YAL1_9GAMM</name>
<accession>A0A3A1YAL1</accession>
<protein>
    <recommendedName>
        <fullName evidence="5">HTH lysR-type domain-containing protein</fullName>
    </recommendedName>
</protein>
<reference evidence="6 7" key="1">
    <citation type="submission" date="2017-08" db="EMBL/GenBank/DDBJ databases">
        <title>Reclassification of Bisgaard taxon 37 and 44.</title>
        <authorList>
            <person name="Christensen H."/>
        </authorList>
    </citation>
    <scope>NUCLEOTIDE SEQUENCE [LARGE SCALE GENOMIC DNA]</scope>
    <source>
        <strain evidence="6 7">B96_3</strain>
    </source>
</reference>
<dbReference type="InterPro" id="IPR036390">
    <property type="entry name" value="WH_DNA-bd_sf"/>
</dbReference>
<evidence type="ECO:0000256" key="4">
    <source>
        <dbReference type="ARBA" id="ARBA00023163"/>
    </source>
</evidence>
<gene>
    <name evidence="6" type="ORF">CKF54_01165</name>
</gene>
<dbReference type="PANTHER" id="PTHR30537">
    <property type="entry name" value="HTH-TYPE TRANSCRIPTIONAL REGULATOR"/>
    <property type="match status" value="1"/>
</dbReference>
<sequence>MDRLKAMEIFLDVADLSSFSEAAERHNISTAKVSRYISFLEDWTGARLFNRTTRKVTLTYAGEMSIPKFQKILNHIEDITNYKESQQQDLSGEIRLTTSVSFGIAQLARILGEFTKIHPKVNIHLLSSDASLDLVSHRIDLAIRFTSQSLDSSLIARKLGSIRSVLVASPEYLAEQGEINSPEELEKYNFIQYSNFTDGVIELFQQDEDERNQKRSFKVRSNFTSNEATTICSAVLANQGVALLPRYLADKFIAEQRLVEILPEWQSQEFAAYVVYTSRRNMPIRIRKLIDFLAEECTKYQW</sequence>